<reference evidence="2" key="1">
    <citation type="journal article" date="2014" name="Front. Microbiol.">
        <title>High frequency of phylogenetically diverse reductive dehalogenase-homologous genes in deep subseafloor sedimentary metagenomes.</title>
        <authorList>
            <person name="Kawai M."/>
            <person name="Futagami T."/>
            <person name="Toyoda A."/>
            <person name="Takaki Y."/>
            <person name="Nishi S."/>
            <person name="Hori S."/>
            <person name="Arai W."/>
            <person name="Tsubouchi T."/>
            <person name="Morono Y."/>
            <person name="Uchiyama I."/>
            <person name="Ito T."/>
            <person name="Fujiyama A."/>
            <person name="Inagaki F."/>
            <person name="Takami H."/>
        </authorList>
    </citation>
    <scope>NUCLEOTIDE SEQUENCE</scope>
    <source>
        <strain evidence="2">Expedition CK06-06</strain>
    </source>
</reference>
<dbReference type="InterPro" id="IPR027417">
    <property type="entry name" value="P-loop_NTPase"/>
</dbReference>
<evidence type="ECO:0000259" key="1">
    <source>
        <dbReference type="PROSITE" id="PS51192"/>
    </source>
</evidence>
<dbReference type="Pfam" id="PF00270">
    <property type="entry name" value="DEAD"/>
    <property type="match status" value="1"/>
</dbReference>
<organism evidence="2">
    <name type="scientific">marine sediment metagenome</name>
    <dbReference type="NCBI Taxonomy" id="412755"/>
    <lineage>
        <taxon>unclassified sequences</taxon>
        <taxon>metagenomes</taxon>
        <taxon>ecological metagenomes</taxon>
    </lineage>
</organism>
<dbReference type="InterPro" id="IPR052511">
    <property type="entry name" value="ATP-dep_Helicase"/>
</dbReference>
<comment type="caution">
    <text evidence="2">The sequence shown here is derived from an EMBL/GenBank/DDBJ whole genome shotgun (WGS) entry which is preliminary data.</text>
</comment>
<dbReference type="GO" id="GO:0005524">
    <property type="term" value="F:ATP binding"/>
    <property type="evidence" value="ECO:0007669"/>
    <property type="project" value="InterPro"/>
</dbReference>
<feature type="domain" description="Helicase ATP-binding" evidence="1">
    <location>
        <begin position="1"/>
        <end position="113"/>
    </location>
</feature>
<dbReference type="Gene3D" id="3.40.50.300">
    <property type="entry name" value="P-loop containing nucleotide triphosphate hydrolases"/>
    <property type="match status" value="1"/>
</dbReference>
<protein>
    <recommendedName>
        <fullName evidence="1">Helicase ATP-binding domain-containing protein</fullName>
    </recommendedName>
</protein>
<dbReference type="PANTHER" id="PTHR47962">
    <property type="entry name" value="ATP-DEPENDENT HELICASE LHR-RELATED-RELATED"/>
    <property type="match status" value="1"/>
</dbReference>
<feature type="non-terminal residue" evidence="2">
    <location>
        <position position="1"/>
    </location>
</feature>
<feature type="non-terminal residue" evidence="2">
    <location>
        <position position="170"/>
    </location>
</feature>
<dbReference type="SUPFAM" id="SSF52540">
    <property type="entry name" value="P-loop containing nucleoside triphosphate hydrolases"/>
    <property type="match status" value="1"/>
</dbReference>
<sequence length="170" mass="19140">TKFLKHGYPGGNPPVTFERYTGQESDEKRNEIIANPPDILLTNYVMLELVLTRPKERKLIQAARGLKFLVFDELHTYRGRQGSDVSMLIRRVRNACEAEDVLHIGTSATLSSSGTWEDQRSDVAAIASKLFGAVVKPERIIGESLRRVTPYHNPGDPAFINDLKEDMDRS</sequence>
<accession>X1FFW7</accession>
<dbReference type="InterPro" id="IPR014001">
    <property type="entry name" value="Helicase_ATP-bd"/>
</dbReference>
<gene>
    <name evidence="2" type="ORF">S03H2_25112</name>
</gene>
<name>X1FFW7_9ZZZZ</name>
<dbReference type="PROSITE" id="PS51192">
    <property type="entry name" value="HELICASE_ATP_BIND_1"/>
    <property type="match status" value="1"/>
</dbReference>
<evidence type="ECO:0000313" key="2">
    <source>
        <dbReference type="EMBL" id="GAH31420.1"/>
    </source>
</evidence>
<dbReference type="InterPro" id="IPR011545">
    <property type="entry name" value="DEAD/DEAH_box_helicase_dom"/>
</dbReference>
<dbReference type="PANTHER" id="PTHR47962:SF5">
    <property type="entry name" value="ATP-DEPENDENT HELICASE LHR-RELATED"/>
    <property type="match status" value="1"/>
</dbReference>
<dbReference type="AlphaFoldDB" id="X1FFW7"/>
<proteinExistence type="predicted"/>
<dbReference type="GO" id="GO:0003677">
    <property type="term" value="F:DNA binding"/>
    <property type="evidence" value="ECO:0007669"/>
    <property type="project" value="TreeGrafter"/>
</dbReference>
<dbReference type="EMBL" id="BARU01014121">
    <property type="protein sequence ID" value="GAH31420.1"/>
    <property type="molecule type" value="Genomic_DNA"/>
</dbReference>
<dbReference type="GO" id="GO:0016887">
    <property type="term" value="F:ATP hydrolysis activity"/>
    <property type="evidence" value="ECO:0007669"/>
    <property type="project" value="TreeGrafter"/>
</dbReference>